<dbReference type="AlphaFoldDB" id="A0A1Q8R1X6"/>
<name>A0A1Q8R1X6_9FIRM</name>
<comment type="caution">
    <text evidence="1">The sequence shown here is derived from an EMBL/GenBank/DDBJ whole genome shotgun (WGS) entry which is preliminary data.</text>
</comment>
<dbReference type="OrthoDB" id="2680637at2"/>
<keyword evidence="2" id="KW-1185">Reference proteome</keyword>
<evidence type="ECO:0000313" key="1">
    <source>
        <dbReference type="EMBL" id="OLN33606.1"/>
    </source>
</evidence>
<dbReference type="InterPro" id="IPR018540">
    <property type="entry name" value="Spo0E-like"/>
</dbReference>
<dbReference type="Pfam" id="PF09388">
    <property type="entry name" value="SpoOE-like"/>
    <property type="match status" value="1"/>
</dbReference>
<dbReference type="SUPFAM" id="SSF140500">
    <property type="entry name" value="BAS1536-like"/>
    <property type="match status" value="1"/>
</dbReference>
<organism evidence="1 2">
    <name type="scientific">Desulfosporosinus metallidurans</name>
    <dbReference type="NCBI Taxonomy" id="1888891"/>
    <lineage>
        <taxon>Bacteria</taxon>
        <taxon>Bacillati</taxon>
        <taxon>Bacillota</taxon>
        <taxon>Clostridia</taxon>
        <taxon>Eubacteriales</taxon>
        <taxon>Desulfitobacteriaceae</taxon>
        <taxon>Desulfosporosinus</taxon>
    </lineage>
</organism>
<dbReference type="InterPro" id="IPR037208">
    <property type="entry name" value="Spo0E-like_sf"/>
</dbReference>
<accession>A0A1Q8R1X6</accession>
<dbReference type="GO" id="GO:0043937">
    <property type="term" value="P:regulation of sporulation"/>
    <property type="evidence" value="ECO:0007669"/>
    <property type="project" value="InterPro"/>
</dbReference>
<proteinExistence type="predicted"/>
<dbReference type="RefSeq" id="WP_075363147.1">
    <property type="nucleotide sequence ID" value="NZ_MLBF01000002.1"/>
</dbReference>
<sequence length="57" mass="6728">MSEIEELLKQVEELHLSMIKIKKGNSLTDQRIMIESQILDIILNNYQEVLMKKVNQN</sequence>
<protein>
    <recommendedName>
        <fullName evidence="3">Spo0E like sporulation regulatory protein</fullName>
    </recommendedName>
</protein>
<dbReference type="EMBL" id="MLBF01000002">
    <property type="protein sequence ID" value="OLN33606.1"/>
    <property type="molecule type" value="Genomic_DNA"/>
</dbReference>
<evidence type="ECO:0000313" key="2">
    <source>
        <dbReference type="Proteomes" id="UP000186102"/>
    </source>
</evidence>
<gene>
    <name evidence="1" type="ORF">DSOL_0316</name>
</gene>
<reference evidence="1 2" key="1">
    <citation type="submission" date="2016-09" db="EMBL/GenBank/DDBJ databases">
        <title>Complete genome of Desulfosporosinus sp. OL.</title>
        <authorList>
            <person name="Mardanov A."/>
            <person name="Beletsky A."/>
            <person name="Panova A."/>
            <person name="Karnachuk O."/>
            <person name="Ravin N."/>
        </authorList>
    </citation>
    <scope>NUCLEOTIDE SEQUENCE [LARGE SCALE GENOMIC DNA]</scope>
    <source>
        <strain evidence="1 2">OL</strain>
    </source>
</reference>
<dbReference type="Proteomes" id="UP000186102">
    <property type="component" value="Unassembled WGS sequence"/>
</dbReference>
<evidence type="ECO:0008006" key="3">
    <source>
        <dbReference type="Google" id="ProtNLM"/>
    </source>
</evidence>